<feature type="disulfide bond" evidence="4">
    <location>
        <begin position="88"/>
        <end position="121"/>
    </location>
</feature>
<keyword evidence="5" id="KW-1133">Transmembrane helix</keyword>
<evidence type="ECO:0000313" key="7">
    <source>
        <dbReference type="EMBL" id="JAS24539.1"/>
    </source>
</evidence>
<evidence type="ECO:0000256" key="3">
    <source>
        <dbReference type="ARBA" id="ARBA00023157"/>
    </source>
</evidence>
<evidence type="ECO:0000256" key="5">
    <source>
        <dbReference type="SAM" id="Phobius"/>
    </source>
</evidence>
<dbReference type="GO" id="GO:0005576">
    <property type="term" value="C:extracellular region"/>
    <property type="evidence" value="ECO:0007669"/>
    <property type="project" value="UniProtKB-SubCell"/>
</dbReference>
<dbReference type="SUPFAM" id="SSF82895">
    <property type="entry name" value="TSP-1 type 1 repeat"/>
    <property type="match status" value="1"/>
</dbReference>
<gene>
    <name evidence="7" type="ORF">g.39477</name>
</gene>
<protein>
    <recommendedName>
        <fullName evidence="6">ADAMTS/ADAMTS-like cysteine-rich domain-containing protein</fullName>
    </recommendedName>
</protein>
<dbReference type="Pfam" id="PF19236">
    <property type="entry name" value="ADAMTS_CR_3"/>
    <property type="match status" value="1"/>
</dbReference>
<feature type="non-terminal residue" evidence="7">
    <location>
        <position position="1"/>
    </location>
</feature>
<dbReference type="Pfam" id="PF00090">
    <property type="entry name" value="TSP_1"/>
    <property type="match status" value="1"/>
</dbReference>
<organism evidence="7">
    <name type="scientific">Clastoptera arizonana</name>
    <name type="common">Arizona spittle bug</name>
    <dbReference type="NCBI Taxonomy" id="38151"/>
    <lineage>
        <taxon>Eukaryota</taxon>
        <taxon>Metazoa</taxon>
        <taxon>Ecdysozoa</taxon>
        <taxon>Arthropoda</taxon>
        <taxon>Hexapoda</taxon>
        <taxon>Insecta</taxon>
        <taxon>Pterygota</taxon>
        <taxon>Neoptera</taxon>
        <taxon>Paraneoptera</taxon>
        <taxon>Hemiptera</taxon>
        <taxon>Auchenorrhyncha</taxon>
        <taxon>Cercopoidea</taxon>
        <taxon>Clastopteridae</taxon>
        <taxon>Clastoptera</taxon>
    </lineage>
</organism>
<evidence type="ECO:0000256" key="2">
    <source>
        <dbReference type="ARBA" id="ARBA00022525"/>
    </source>
</evidence>
<keyword evidence="2" id="KW-0964">Secreted</keyword>
<keyword evidence="5" id="KW-0472">Membrane</keyword>
<dbReference type="PANTHER" id="PTHR13723">
    <property type="entry name" value="ADAMTS A DISINTEGRIN AND METALLOPROTEASE WITH THROMBOSPONDIN MOTIFS PROTEASE"/>
    <property type="match status" value="1"/>
</dbReference>
<evidence type="ECO:0000256" key="1">
    <source>
        <dbReference type="ARBA" id="ARBA00004613"/>
    </source>
</evidence>
<dbReference type="InterPro" id="IPR013273">
    <property type="entry name" value="ADAMTS/ADAMTS-like"/>
</dbReference>
<dbReference type="AlphaFoldDB" id="A0A1B6DFS5"/>
<dbReference type="InterPro" id="IPR045371">
    <property type="entry name" value="ADAMTS_CR_3"/>
</dbReference>
<dbReference type="PRINTS" id="PR01857">
    <property type="entry name" value="ADAMTSFAMILY"/>
</dbReference>
<reference evidence="7" key="1">
    <citation type="submission" date="2015-12" db="EMBL/GenBank/DDBJ databases">
        <title>De novo transcriptome assembly of four potential Pierce s Disease insect vectors from Arizona vineyards.</title>
        <authorList>
            <person name="Tassone E.E."/>
        </authorList>
    </citation>
    <scope>NUCLEOTIDE SEQUENCE</scope>
</reference>
<dbReference type="GO" id="GO:0006508">
    <property type="term" value="P:proteolysis"/>
    <property type="evidence" value="ECO:0007669"/>
    <property type="project" value="TreeGrafter"/>
</dbReference>
<feature type="non-terminal residue" evidence="7">
    <location>
        <position position="247"/>
    </location>
</feature>
<proteinExistence type="predicted"/>
<dbReference type="Gene3D" id="2.20.100.10">
    <property type="entry name" value="Thrombospondin type-1 (TSP1) repeat"/>
    <property type="match status" value="1"/>
</dbReference>
<dbReference type="GO" id="GO:0031012">
    <property type="term" value="C:extracellular matrix"/>
    <property type="evidence" value="ECO:0007669"/>
    <property type="project" value="TreeGrafter"/>
</dbReference>
<name>A0A1B6DFS5_9HEMI</name>
<comment type="subcellular location">
    <subcellularLocation>
        <location evidence="1">Secreted</location>
    </subcellularLocation>
</comment>
<dbReference type="GO" id="GO:0030198">
    <property type="term" value="P:extracellular matrix organization"/>
    <property type="evidence" value="ECO:0007669"/>
    <property type="project" value="InterPro"/>
</dbReference>
<accession>A0A1B6DFS5</accession>
<feature type="transmembrane region" description="Helical" evidence="5">
    <location>
        <begin position="29"/>
        <end position="48"/>
    </location>
</feature>
<feature type="disulfide bond" evidence="4">
    <location>
        <begin position="92"/>
        <end position="126"/>
    </location>
</feature>
<evidence type="ECO:0000259" key="6">
    <source>
        <dbReference type="Pfam" id="PF19236"/>
    </source>
</evidence>
<dbReference type="EMBL" id="GEDC01012759">
    <property type="protein sequence ID" value="JAS24539.1"/>
    <property type="molecule type" value="Transcribed_RNA"/>
</dbReference>
<feature type="disulfide bond" evidence="4">
    <location>
        <begin position="103"/>
        <end position="111"/>
    </location>
</feature>
<sequence length="247" mass="27755">ELWRDVERPGRGSRCVNVLEVIMDLHRHLQSLALLIFVLATYFSATLARHHRHHHGRHKRQHSPDTFVLDVTEPEVGDWGPWSQPSPCSRTCGGGVATQTRECRQDSSVPCGGASKKYFSCNIQDCPGEAVDFRAEQCAFYNDKPFDRVLYNWIPYTKGGNKCELNCMPKGERFYYRFSDKVADGTRCEEEKLDVCVDGKCLPVGCDNLLGSHAREDLCRECGGDGSNCNTAKGVLDMDNLQVGYND</sequence>
<dbReference type="InterPro" id="IPR000884">
    <property type="entry name" value="TSP1_rpt"/>
</dbReference>
<keyword evidence="3 4" id="KW-1015">Disulfide bond</keyword>
<keyword evidence="5" id="KW-0812">Transmembrane</keyword>
<dbReference type="SMART" id="SM00209">
    <property type="entry name" value="TSP1"/>
    <property type="match status" value="1"/>
</dbReference>
<dbReference type="PANTHER" id="PTHR13723:SF281">
    <property type="entry name" value="PAPILIN"/>
    <property type="match status" value="1"/>
</dbReference>
<dbReference type="GO" id="GO:0004222">
    <property type="term" value="F:metalloendopeptidase activity"/>
    <property type="evidence" value="ECO:0007669"/>
    <property type="project" value="TreeGrafter"/>
</dbReference>
<dbReference type="InterPro" id="IPR036383">
    <property type="entry name" value="TSP1_rpt_sf"/>
</dbReference>
<dbReference type="InterPro" id="IPR050439">
    <property type="entry name" value="ADAMTS_ADAMTS-like"/>
</dbReference>
<feature type="domain" description="ADAMTS/ADAMTS-like cysteine-rich" evidence="6">
    <location>
        <begin position="134"/>
        <end position="229"/>
    </location>
</feature>
<evidence type="ECO:0000256" key="4">
    <source>
        <dbReference type="PIRSR" id="PIRSR613273-3"/>
    </source>
</evidence>
<dbReference type="PROSITE" id="PS50092">
    <property type="entry name" value="TSP1"/>
    <property type="match status" value="1"/>
</dbReference>